<proteinExistence type="predicted"/>
<feature type="non-terminal residue" evidence="1">
    <location>
        <position position="120"/>
    </location>
</feature>
<accession>A0AAV2QFG0</accession>
<dbReference type="Proteomes" id="UP001497623">
    <property type="component" value="Unassembled WGS sequence"/>
</dbReference>
<sequence>FQVDKDVKWKKTRSSDLIKDALNKKEKVTWENQYYVRVPRLEEHIGHPPKREDFWREFFSLYRELPACWKTKVDCKEDINLRHQGYDVLVAKLRELDEFKDATRKSAVAKIVEFRSNLKR</sequence>
<organism evidence="1 2">
    <name type="scientific">Meganyctiphanes norvegica</name>
    <name type="common">Northern krill</name>
    <name type="synonym">Thysanopoda norvegica</name>
    <dbReference type="NCBI Taxonomy" id="48144"/>
    <lineage>
        <taxon>Eukaryota</taxon>
        <taxon>Metazoa</taxon>
        <taxon>Ecdysozoa</taxon>
        <taxon>Arthropoda</taxon>
        <taxon>Crustacea</taxon>
        <taxon>Multicrustacea</taxon>
        <taxon>Malacostraca</taxon>
        <taxon>Eumalacostraca</taxon>
        <taxon>Eucarida</taxon>
        <taxon>Euphausiacea</taxon>
        <taxon>Euphausiidae</taxon>
        <taxon>Meganyctiphanes</taxon>
    </lineage>
</organism>
<feature type="non-terminal residue" evidence="1">
    <location>
        <position position="1"/>
    </location>
</feature>
<reference evidence="1 2" key="1">
    <citation type="submission" date="2024-05" db="EMBL/GenBank/DDBJ databases">
        <authorList>
            <person name="Wallberg A."/>
        </authorList>
    </citation>
    <scope>NUCLEOTIDE SEQUENCE [LARGE SCALE GENOMIC DNA]</scope>
</reference>
<evidence type="ECO:0000313" key="1">
    <source>
        <dbReference type="EMBL" id="CAL4083180.1"/>
    </source>
</evidence>
<dbReference type="AlphaFoldDB" id="A0AAV2QFG0"/>
<comment type="caution">
    <text evidence="1">The sequence shown here is derived from an EMBL/GenBank/DDBJ whole genome shotgun (WGS) entry which is preliminary data.</text>
</comment>
<name>A0AAV2QFG0_MEGNR</name>
<keyword evidence="2" id="KW-1185">Reference proteome</keyword>
<gene>
    <name evidence="1" type="ORF">MNOR_LOCUS12102</name>
</gene>
<evidence type="ECO:0000313" key="2">
    <source>
        <dbReference type="Proteomes" id="UP001497623"/>
    </source>
</evidence>
<dbReference type="EMBL" id="CAXKWB010006528">
    <property type="protein sequence ID" value="CAL4083180.1"/>
    <property type="molecule type" value="Genomic_DNA"/>
</dbReference>
<protein>
    <submittedName>
        <fullName evidence="1">Uncharacterized protein</fullName>
    </submittedName>
</protein>